<feature type="transmembrane region" description="Helical" evidence="1">
    <location>
        <begin position="193"/>
        <end position="211"/>
    </location>
</feature>
<gene>
    <name evidence="2" type="ORF">C8J48_2841</name>
</gene>
<evidence type="ECO:0000256" key="1">
    <source>
        <dbReference type="SAM" id="Phobius"/>
    </source>
</evidence>
<dbReference type="AlphaFoldDB" id="A0A2T4Z3P7"/>
<keyword evidence="1" id="KW-0472">Membrane</keyword>
<feature type="transmembrane region" description="Helical" evidence="1">
    <location>
        <begin position="169"/>
        <end position="186"/>
    </location>
</feature>
<name>A0A2T4Z3P7_9BACL</name>
<reference evidence="2 3" key="1">
    <citation type="submission" date="2018-04" db="EMBL/GenBank/DDBJ databases">
        <title>Genomic Encyclopedia of Archaeal and Bacterial Type Strains, Phase II (KMG-II): from individual species to whole genera.</title>
        <authorList>
            <person name="Goeker M."/>
        </authorList>
    </citation>
    <scope>NUCLEOTIDE SEQUENCE [LARGE SCALE GENOMIC DNA]</scope>
    <source>
        <strain evidence="2 3">DSM 45169</strain>
    </source>
</reference>
<evidence type="ECO:0000313" key="3">
    <source>
        <dbReference type="Proteomes" id="UP000241639"/>
    </source>
</evidence>
<dbReference type="Proteomes" id="UP000241639">
    <property type="component" value="Unassembled WGS sequence"/>
</dbReference>
<evidence type="ECO:0000313" key="2">
    <source>
        <dbReference type="EMBL" id="PTM56519.1"/>
    </source>
</evidence>
<dbReference type="SUPFAM" id="SSF54001">
    <property type="entry name" value="Cysteine proteinases"/>
    <property type="match status" value="1"/>
</dbReference>
<keyword evidence="3" id="KW-1185">Reference proteome</keyword>
<dbReference type="EMBL" id="PZZP01000002">
    <property type="protein sequence ID" value="PTM56519.1"/>
    <property type="molecule type" value="Genomic_DNA"/>
</dbReference>
<organism evidence="2 3">
    <name type="scientific">Desmospora activa DSM 45169</name>
    <dbReference type="NCBI Taxonomy" id="1121389"/>
    <lineage>
        <taxon>Bacteria</taxon>
        <taxon>Bacillati</taxon>
        <taxon>Bacillota</taxon>
        <taxon>Bacilli</taxon>
        <taxon>Bacillales</taxon>
        <taxon>Thermoactinomycetaceae</taxon>
        <taxon>Desmospora</taxon>
    </lineage>
</organism>
<keyword evidence="1" id="KW-1133">Transmembrane helix</keyword>
<keyword evidence="1" id="KW-0812">Transmembrane</keyword>
<protein>
    <recommendedName>
        <fullName evidence="4">Transglutaminase superfamily protein</fullName>
    </recommendedName>
</protein>
<comment type="caution">
    <text evidence="2">The sequence shown here is derived from an EMBL/GenBank/DDBJ whole genome shotgun (WGS) entry which is preliminary data.</text>
</comment>
<evidence type="ECO:0008006" key="4">
    <source>
        <dbReference type="Google" id="ProtNLM"/>
    </source>
</evidence>
<dbReference type="InterPro" id="IPR038765">
    <property type="entry name" value="Papain-like_cys_pep_sf"/>
</dbReference>
<accession>A0A2T4Z3P7</accession>
<feature type="transmembrane region" description="Helical" evidence="1">
    <location>
        <begin position="146"/>
        <end position="163"/>
    </location>
</feature>
<proteinExistence type="predicted"/>
<sequence>MGAFAMGKHHAHVWDEVFLKGSGWIPVDTSMANVQLKQPWRFLFSHIRTLRPREYFGRLEDQRVIFSVESDITPMPDYPREREAGGLEFPVDGRMFFWGSQLVEGNIPYLQPMYFYHEDPGSRTSLEDVLGDFRVQERDLRNHLQIAKGILGWMVIAAAALYWLSAWGLMSLLYSLFAIGYALISVLRRERPFFFAAVALFFLTLIVLPFLP</sequence>